<organism evidence="3 4">
    <name type="scientific">Ceratopteris richardii</name>
    <name type="common">Triangle waterfern</name>
    <dbReference type="NCBI Taxonomy" id="49495"/>
    <lineage>
        <taxon>Eukaryota</taxon>
        <taxon>Viridiplantae</taxon>
        <taxon>Streptophyta</taxon>
        <taxon>Embryophyta</taxon>
        <taxon>Tracheophyta</taxon>
        <taxon>Polypodiopsida</taxon>
        <taxon>Polypodiidae</taxon>
        <taxon>Polypodiales</taxon>
        <taxon>Pteridineae</taxon>
        <taxon>Pteridaceae</taxon>
        <taxon>Parkerioideae</taxon>
        <taxon>Ceratopteris</taxon>
    </lineage>
</organism>
<protein>
    <recommendedName>
        <fullName evidence="2">Endonuclease/exonuclease/phosphatase domain-containing protein</fullName>
    </recommendedName>
</protein>
<accession>A0A8T2RSS9</accession>
<evidence type="ECO:0000313" key="4">
    <source>
        <dbReference type="Proteomes" id="UP000825935"/>
    </source>
</evidence>
<gene>
    <name evidence="3" type="ORF">KP509_24G016600</name>
</gene>
<dbReference type="Proteomes" id="UP000825935">
    <property type="component" value="Chromosome 24"/>
</dbReference>
<dbReference type="PANTHER" id="PTHR12121:SF74">
    <property type="entry name" value="CARBON CATABOLITE REPRESSOR PROTEIN 4 HOMOLOG 5"/>
    <property type="match status" value="1"/>
</dbReference>
<evidence type="ECO:0000313" key="3">
    <source>
        <dbReference type="EMBL" id="KAH7299526.1"/>
    </source>
</evidence>
<dbReference type="PANTHER" id="PTHR12121">
    <property type="entry name" value="CARBON CATABOLITE REPRESSOR PROTEIN 4"/>
    <property type="match status" value="1"/>
</dbReference>
<proteinExistence type="predicted"/>
<keyword evidence="4" id="KW-1185">Reference proteome</keyword>
<feature type="region of interest" description="Disordered" evidence="1">
    <location>
        <begin position="95"/>
        <end position="117"/>
    </location>
</feature>
<dbReference type="OrthoDB" id="428734at2759"/>
<feature type="domain" description="Endonuclease/exonuclease/phosphatase" evidence="2">
    <location>
        <begin position="151"/>
        <end position="511"/>
    </location>
</feature>
<dbReference type="Pfam" id="PF03372">
    <property type="entry name" value="Exo_endo_phos"/>
    <property type="match status" value="1"/>
</dbReference>
<dbReference type="InterPro" id="IPR036691">
    <property type="entry name" value="Endo/exonu/phosph_ase_sf"/>
</dbReference>
<reference evidence="3" key="1">
    <citation type="submission" date="2021-08" db="EMBL/GenBank/DDBJ databases">
        <title>WGS assembly of Ceratopteris richardii.</title>
        <authorList>
            <person name="Marchant D.B."/>
            <person name="Chen G."/>
            <person name="Jenkins J."/>
            <person name="Shu S."/>
            <person name="Leebens-Mack J."/>
            <person name="Grimwood J."/>
            <person name="Schmutz J."/>
            <person name="Soltis P."/>
            <person name="Soltis D."/>
            <person name="Chen Z.-H."/>
        </authorList>
    </citation>
    <scope>NUCLEOTIDE SEQUENCE</scope>
    <source>
        <strain evidence="3">Whitten #5841</strain>
        <tissue evidence="3">Leaf</tissue>
    </source>
</reference>
<evidence type="ECO:0000259" key="2">
    <source>
        <dbReference type="Pfam" id="PF03372"/>
    </source>
</evidence>
<dbReference type="Gene3D" id="3.60.10.10">
    <property type="entry name" value="Endonuclease/exonuclease/phosphatase"/>
    <property type="match status" value="1"/>
</dbReference>
<dbReference type="AlphaFoldDB" id="A0A8T2RSS9"/>
<dbReference type="EMBL" id="CM035429">
    <property type="protein sequence ID" value="KAH7299526.1"/>
    <property type="molecule type" value="Genomic_DNA"/>
</dbReference>
<sequence length="522" mass="59038">MRLDRNIYRQRFVRLPPFRSTIIVQVSELVCRLSAIKSEAGFLEVRRSLPVMKSGGGIGSSCDANNSKTDLVGSTYVTNSNNTCRYGFPTKVSAVPQSDAHPGSSHRSYHTRQWTKAPVRSRPNFDNHRQWIYNPTPQAFLPSLGKFSVVSYNILGVDNAIQHSRELYWHIPSFIMDWSYRKKRILLELGLWSADVICLQEVDRFDELQSDLVQQGYEGVYKGRTGGSNDGCAIFWRNKKFSLLQEESIEFQDLDLRHNIAQLCVLQIKQEQGTVGDKRPKGTTKEKLVVICNIHVLFNPNRGDIKLGQVRHLLEKAHALSLEWGGIPVILAGDFNSVPHSPLYRFLKDGMLDVRNYDRRAISGQVERSLRVKQTRVGRWSSTSQFQIQNGGIIHEETSVISQDFSQITEGSCTFEWTSEELVKATGAASTAIIKHNLNLQSAYSSVQGSEETRDSNNEPLVTTYHGNFMGTVDYIWFTEDLIPLRVLEVLPIPVLQKTRGLPSKKWGSDHLALACEFGFSI</sequence>
<dbReference type="OMA" id="LYWHIPP"/>
<dbReference type="SUPFAM" id="SSF56219">
    <property type="entry name" value="DNase I-like"/>
    <property type="match status" value="1"/>
</dbReference>
<dbReference type="InterPro" id="IPR005135">
    <property type="entry name" value="Endo/exonuclease/phosphatase"/>
</dbReference>
<dbReference type="InterPro" id="IPR050410">
    <property type="entry name" value="CCR4/nocturin_mRNA_transcr"/>
</dbReference>
<evidence type="ECO:0000256" key="1">
    <source>
        <dbReference type="SAM" id="MobiDB-lite"/>
    </source>
</evidence>
<name>A0A8T2RSS9_CERRI</name>
<comment type="caution">
    <text evidence="3">The sequence shown here is derived from an EMBL/GenBank/DDBJ whole genome shotgun (WGS) entry which is preliminary data.</text>
</comment>
<dbReference type="GO" id="GO:0000175">
    <property type="term" value="F:3'-5'-RNA exonuclease activity"/>
    <property type="evidence" value="ECO:0007669"/>
    <property type="project" value="TreeGrafter"/>
</dbReference>